<dbReference type="Pfam" id="PF12840">
    <property type="entry name" value="HTH_20"/>
    <property type="match status" value="1"/>
</dbReference>
<comment type="caution">
    <text evidence="3">The sequence shown here is derived from an EMBL/GenBank/DDBJ whole genome shotgun (WGS) entry which is preliminary data.</text>
</comment>
<sequence>MKKWKQILHPVRMEIIQILAGGKKYTPAQIATYIPTIPKATLYRHIKFLHDNGIIVVDEEIQKRGTVEKVYKLEMDASRLSQKEIENFTKEEHLDLFTHFISGVVNDYGNYLNKDNIDLYRDGVGYSQAILYLSDEEFLEMSTQLRDLFMKYQINEPTSERKKRKFTTIIMPDEQKE</sequence>
<dbReference type="SUPFAM" id="SSF46785">
    <property type="entry name" value="Winged helix' DNA-binding domain"/>
    <property type="match status" value="1"/>
</dbReference>
<evidence type="ECO:0000313" key="3">
    <source>
        <dbReference type="EMBL" id="MFC4388853.1"/>
    </source>
</evidence>
<dbReference type="Gene3D" id="1.10.10.10">
    <property type="entry name" value="Winged helix-like DNA-binding domain superfamily/Winged helix DNA-binding domain"/>
    <property type="match status" value="1"/>
</dbReference>
<reference evidence="4" key="1">
    <citation type="journal article" date="2019" name="Int. J. Syst. Evol. Microbiol.">
        <title>The Global Catalogue of Microorganisms (GCM) 10K type strain sequencing project: providing services to taxonomists for standard genome sequencing and annotation.</title>
        <authorList>
            <consortium name="The Broad Institute Genomics Platform"/>
            <consortium name="The Broad Institute Genome Sequencing Center for Infectious Disease"/>
            <person name="Wu L."/>
            <person name="Ma J."/>
        </authorList>
    </citation>
    <scope>NUCLEOTIDE SEQUENCE [LARGE SCALE GENOMIC DNA]</scope>
    <source>
        <strain evidence="4">KACC 14058</strain>
    </source>
</reference>
<keyword evidence="4" id="KW-1185">Reference proteome</keyword>
<dbReference type="EMBL" id="JBHSDV010000005">
    <property type="protein sequence ID" value="MFC4388853.1"/>
    <property type="molecule type" value="Genomic_DNA"/>
</dbReference>
<dbReference type="InterPro" id="IPR011991">
    <property type="entry name" value="ArsR-like_HTH"/>
</dbReference>
<feature type="domain" description="HTH arsR-type" evidence="2">
    <location>
        <begin position="6"/>
        <end position="86"/>
    </location>
</feature>
<accession>A0ABV8VWI3</accession>
<dbReference type="InterPro" id="IPR036390">
    <property type="entry name" value="WH_DNA-bd_sf"/>
</dbReference>
<evidence type="ECO:0000256" key="1">
    <source>
        <dbReference type="ARBA" id="ARBA00023125"/>
    </source>
</evidence>
<protein>
    <submittedName>
        <fullName evidence="3">Helix-turn-helix domain-containing protein</fullName>
    </submittedName>
</protein>
<keyword evidence="1" id="KW-0238">DNA-binding</keyword>
<dbReference type="InterPro" id="IPR001845">
    <property type="entry name" value="HTH_ArsR_DNA-bd_dom"/>
</dbReference>
<dbReference type="Gene3D" id="6.10.140.2180">
    <property type="match status" value="1"/>
</dbReference>
<evidence type="ECO:0000313" key="4">
    <source>
        <dbReference type="Proteomes" id="UP001595880"/>
    </source>
</evidence>
<proteinExistence type="predicted"/>
<evidence type="ECO:0000259" key="2">
    <source>
        <dbReference type="SMART" id="SM00418"/>
    </source>
</evidence>
<dbReference type="SMART" id="SM00418">
    <property type="entry name" value="HTH_ARSR"/>
    <property type="match status" value="1"/>
</dbReference>
<dbReference type="CDD" id="cd00090">
    <property type="entry name" value="HTH_ARSR"/>
    <property type="match status" value="1"/>
</dbReference>
<name>A0ABV8VWI3_9BACI</name>
<gene>
    <name evidence="3" type="ORF">ACFOZ1_13710</name>
</gene>
<dbReference type="InterPro" id="IPR036388">
    <property type="entry name" value="WH-like_DNA-bd_sf"/>
</dbReference>
<dbReference type="RefSeq" id="WP_390200181.1">
    <property type="nucleotide sequence ID" value="NZ_JBHSDV010000005.1"/>
</dbReference>
<dbReference type="Proteomes" id="UP001595880">
    <property type="component" value="Unassembled WGS sequence"/>
</dbReference>
<organism evidence="3 4">
    <name type="scientific">Gracilibacillus marinus</name>
    <dbReference type="NCBI Taxonomy" id="630535"/>
    <lineage>
        <taxon>Bacteria</taxon>
        <taxon>Bacillati</taxon>
        <taxon>Bacillota</taxon>
        <taxon>Bacilli</taxon>
        <taxon>Bacillales</taxon>
        <taxon>Bacillaceae</taxon>
        <taxon>Gracilibacillus</taxon>
    </lineage>
</organism>